<name>L0A920_CALLD</name>
<dbReference type="PANTHER" id="PTHR30483">
    <property type="entry name" value="LEUCINE-SPECIFIC-BINDING PROTEIN"/>
    <property type="match status" value="1"/>
</dbReference>
<evidence type="ECO:0000256" key="1">
    <source>
        <dbReference type="ARBA" id="ARBA00022729"/>
    </source>
</evidence>
<keyword evidence="2" id="KW-0812">Transmembrane</keyword>
<feature type="domain" description="Leucine-binding protein" evidence="3">
    <location>
        <begin position="54"/>
        <end position="369"/>
    </location>
</feature>
<dbReference type="GeneID" id="14211893"/>
<dbReference type="InParanoid" id="L0A920"/>
<dbReference type="RefSeq" id="WP_015232286.1">
    <property type="nucleotide sequence ID" value="NC_019791.1"/>
</dbReference>
<dbReference type="InterPro" id="IPR028082">
    <property type="entry name" value="Peripla_BP_I"/>
</dbReference>
<dbReference type="InterPro" id="IPR051010">
    <property type="entry name" value="BCAA_transport"/>
</dbReference>
<dbReference type="Gene3D" id="3.40.50.2300">
    <property type="match status" value="2"/>
</dbReference>
<sequence length="430" mass="46503">MDKVGNRAISRGALIGIIVVIIVVIIVGGVAYYYSTKKPTSTTSTVSAPPYILIGTLYASSGSYASSSMPEYEGLQLWAKWVNESGGIYVKEYGKKIPVKIVAYDDQSNPTTAQSLYQQLVTVNHVNVLVADFGSVLTAPAVTYANASHILLWDVTGSSYAFFINNPYIILTSLPVSPYFITYVAPFLHSLNITKVAVIYAANDFNAYQDYFLGTYFKQYGITAVVNESFPTSTTDFSSYIATIESAKPQAVLELGYPTDDIPFLNQVASSGYHFPMVLTNFPGQLLPDFLSAVGANMNGTFTLAYPPLVSYTPNYGPNLTEFYKLWNSTYPTIPPNFLSIAGFNAGLIIGLAIQDAGTLNQTAIKAAVLNDISGKITTIDGLFNVTQYGMQVGENPLPAQVWVYPNGTANVVLLWPPNLATGKAVYPAP</sequence>
<keyword evidence="1" id="KW-0732">Signal</keyword>
<dbReference type="SUPFAM" id="SSF53822">
    <property type="entry name" value="Periplasmic binding protein-like I"/>
    <property type="match status" value="1"/>
</dbReference>
<accession>L0A920</accession>
<organism evidence="4 5">
    <name type="scientific">Caldisphaera lagunensis (strain DSM 15908 / JCM 11604 / ANMR 0165 / IC-154)</name>
    <dbReference type="NCBI Taxonomy" id="1056495"/>
    <lineage>
        <taxon>Archaea</taxon>
        <taxon>Thermoproteota</taxon>
        <taxon>Thermoprotei</taxon>
        <taxon>Acidilobales</taxon>
        <taxon>Caldisphaeraceae</taxon>
        <taxon>Caldisphaera</taxon>
    </lineage>
</organism>
<evidence type="ECO:0000259" key="3">
    <source>
        <dbReference type="Pfam" id="PF13458"/>
    </source>
</evidence>
<keyword evidence="2" id="KW-1133">Transmembrane helix</keyword>
<dbReference type="InterPro" id="IPR028081">
    <property type="entry name" value="Leu-bd"/>
</dbReference>
<proteinExistence type="predicted"/>
<keyword evidence="5" id="KW-1185">Reference proteome</keyword>
<dbReference type="STRING" id="1056495.Calag_0633"/>
<dbReference type="eggNOG" id="arCOG01020">
    <property type="taxonomic scope" value="Archaea"/>
</dbReference>
<gene>
    <name evidence="4" type="ordered locus">Calag_0633</name>
</gene>
<evidence type="ECO:0000256" key="2">
    <source>
        <dbReference type="SAM" id="Phobius"/>
    </source>
</evidence>
<dbReference type="PANTHER" id="PTHR30483:SF37">
    <property type="entry name" value="ABC TRANSPORTER SUBSTRATE-BINDING PROTEIN"/>
    <property type="match status" value="1"/>
</dbReference>
<feature type="transmembrane region" description="Helical" evidence="2">
    <location>
        <begin position="12"/>
        <end position="34"/>
    </location>
</feature>
<evidence type="ECO:0000313" key="4">
    <source>
        <dbReference type="EMBL" id="AFZ70388.1"/>
    </source>
</evidence>
<protein>
    <submittedName>
        <fullName evidence="4">ABC-type branched-chain amino acid transport system, periplasmic component</fullName>
    </submittedName>
</protein>
<reference evidence="5" key="1">
    <citation type="submission" date="2012-03" db="EMBL/GenBank/DDBJ databases">
        <title>Complete genome of Caldisphaera lagunensis DSM 15908.</title>
        <authorList>
            <person name="Lucas S."/>
            <person name="Copeland A."/>
            <person name="Lapidus A."/>
            <person name="Glavina del Rio T."/>
            <person name="Dalin E."/>
            <person name="Tice H."/>
            <person name="Bruce D."/>
            <person name="Goodwin L."/>
            <person name="Pitluck S."/>
            <person name="Peters L."/>
            <person name="Mikhailova N."/>
            <person name="Teshima H."/>
            <person name="Kyrpides N."/>
            <person name="Mavromatis K."/>
            <person name="Ivanova N."/>
            <person name="Brettin T."/>
            <person name="Detter J.C."/>
            <person name="Han C."/>
            <person name="Larimer F."/>
            <person name="Land M."/>
            <person name="Hauser L."/>
            <person name="Markowitz V."/>
            <person name="Cheng J.-F."/>
            <person name="Hugenholtz P."/>
            <person name="Woyke T."/>
            <person name="Wu D."/>
            <person name="Spring S."/>
            <person name="Schroeder M."/>
            <person name="Brambilla E."/>
            <person name="Klenk H.-P."/>
            <person name="Eisen J.A."/>
        </authorList>
    </citation>
    <scope>NUCLEOTIDE SEQUENCE [LARGE SCALE GENOMIC DNA]</scope>
    <source>
        <strain evidence="5">DSM 15908 / JCM 11604 / IC-154</strain>
    </source>
</reference>
<dbReference type="HOGENOM" id="CLU_027128_4_1_2"/>
<dbReference type="AlphaFoldDB" id="L0A920"/>
<dbReference type="Pfam" id="PF13458">
    <property type="entry name" value="Peripla_BP_6"/>
    <property type="match status" value="1"/>
</dbReference>
<dbReference type="Proteomes" id="UP000010469">
    <property type="component" value="Chromosome"/>
</dbReference>
<keyword evidence="2" id="KW-0472">Membrane</keyword>
<dbReference type="KEGG" id="clg:Calag_0633"/>
<dbReference type="EMBL" id="CP003378">
    <property type="protein sequence ID" value="AFZ70388.1"/>
    <property type="molecule type" value="Genomic_DNA"/>
</dbReference>
<evidence type="ECO:0000313" key="5">
    <source>
        <dbReference type="Proteomes" id="UP000010469"/>
    </source>
</evidence>